<feature type="domain" description="SHSP" evidence="3">
    <location>
        <begin position="74"/>
        <end position="188"/>
    </location>
</feature>
<name>A0A1M5SX57_9BACT</name>
<dbReference type="STRING" id="1121409.SAMN02745124_00487"/>
<organism evidence="4 5">
    <name type="scientific">Desulfofustis glycolicus DSM 9705</name>
    <dbReference type="NCBI Taxonomy" id="1121409"/>
    <lineage>
        <taxon>Bacteria</taxon>
        <taxon>Pseudomonadati</taxon>
        <taxon>Thermodesulfobacteriota</taxon>
        <taxon>Desulfobulbia</taxon>
        <taxon>Desulfobulbales</taxon>
        <taxon>Desulfocapsaceae</taxon>
        <taxon>Desulfofustis</taxon>
    </lineage>
</organism>
<evidence type="ECO:0000259" key="3">
    <source>
        <dbReference type="PROSITE" id="PS01031"/>
    </source>
</evidence>
<dbReference type="InterPro" id="IPR008978">
    <property type="entry name" value="HSP20-like_chaperone"/>
</dbReference>
<keyword evidence="5" id="KW-1185">Reference proteome</keyword>
<dbReference type="AlphaFoldDB" id="A0A1M5SX57"/>
<dbReference type="RefSeq" id="WP_073373234.1">
    <property type="nucleotide sequence ID" value="NZ_FQXS01000002.1"/>
</dbReference>
<reference evidence="4 5" key="1">
    <citation type="submission" date="2016-11" db="EMBL/GenBank/DDBJ databases">
        <authorList>
            <person name="Jaros S."/>
            <person name="Januszkiewicz K."/>
            <person name="Wedrychowicz H."/>
        </authorList>
    </citation>
    <scope>NUCLEOTIDE SEQUENCE [LARGE SCALE GENOMIC DNA]</scope>
    <source>
        <strain evidence="4 5">DSM 9705</strain>
    </source>
</reference>
<dbReference type="PROSITE" id="PS01031">
    <property type="entry name" value="SHSP"/>
    <property type="match status" value="1"/>
</dbReference>
<gene>
    <name evidence="4" type="ORF">SAMN02745124_00487</name>
</gene>
<dbReference type="Gene3D" id="2.60.40.790">
    <property type="match status" value="1"/>
</dbReference>
<proteinExistence type="inferred from homology"/>
<evidence type="ECO:0000256" key="1">
    <source>
        <dbReference type="PROSITE-ProRule" id="PRU00285"/>
    </source>
</evidence>
<dbReference type="EMBL" id="FQXS01000002">
    <property type="protein sequence ID" value="SHH43141.1"/>
    <property type="molecule type" value="Genomic_DNA"/>
</dbReference>
<sequence>MDLKKLAPWNWFKNEDEEAAATPVRINRPRKRSDLIDPYHPLYHFQQQMEQFFDSWAHDLGMPGRKAGESGSLMAGSFLKPSVNIGGNEKEYSISVEIPGVEEKDIKVEIKDDTLTISGEKQQEKEDRQKDFYRIERSYGSFRRVLTLPDDADRDGIKAGFRKGVLQLTIPKKAVSKADVKQIEVRSAD</sequence>
<dbReference type="InterPro" id="IPR031107">
    <property type="entry name" value="Small_HSP"/>
</dbReference>
<dbReference type="OrthoDB" id="9811615at2"/>
<comment type="similarity">
    <text evidence="1 2">Belongs to the small heat shock protein (HSP20) family.</text>
</comment>
<dbReference type="PANTHER" id="PTHR11527">
    <property type="entry name" value="HEAT-SHOCK PROTEIN 20 FAMILY MEMBER"/>
    <property type="match status" value="1"/>
</dbReference>
<evidence type="ECO:0000256" key="2">
    <source>
        <dbReference type="RuleBase" id="RU003616"/>
    </source>
</evidence>
<evidence type="ECO:0000313" key="5">
    <source>
        <dbReference type="Proteomes" id="UP000184139"/>
    </source>
</evidence>
<protein>
    <submittedName>
        <fullName evidence="4">HSP20 family protein</fullName>
    </submittedName>
</protein>
<dbReference type="Proteomes" id="UP000184139">
    <property type="component" value="Unassembled WGS sequence"/>
</dbReference>
<dbReference type="Pfam" id="PF00011">
    <property type="entry name" value="HSP20"/>
    <property type="match status" value="1"/>
</dbReference>
<dbReference type="SUPFAM" id="SSF49764">
    <property type="entry name" value="HSP20-like chaperones"/>
    <property type="match status" value="1"/>
</dbReference>
<dbReference type="InterPro" id="IPR002068">
    <property type="entry name" value="A-crystallin/Hsp20_dom"/>
</dbReference>
<dbReference type="CDD" id="cd06464">
    <property type="entry name" value="ACD_sHsps-like"/>
    <property type="match status" value="1"/>
</dbReference>
<evidence type="ECO:0000313" key="4">
    <source>
        <dbReference type="EMBL" id="SHH43141.1"/>
    </source>
</evidence>
<accession>A0A1M5SX57</accession>